<dbReference type="Gene3D" id="3.10.10.10">
    <property type="entry name" value="HIV Type 1 Reverse Transcriptase, subunit A, domain 1"/>
    <property type="match status" value="1"/>
</dbReference>
<accession>A0A699JI24</accession>
<comment type="caution">
    <text evidence="2">The sequence shown here is derived from an EMBL/GenBank/DDBJ whole genome shotgun (WGS) entry which is preliminary data.</text>
</comment>
<evidence type="ECO:0000313" key="2">
    <source>
        <dbReference type="EMBL" id="GFA38994.1"/>
    </source>
</evidence>
<keyword evidence="2" id="KW-0695">RNA-directed DNA polymerase</keyword>
<keyword evidence="2" id="KW-0548">Nucleotidyltransferase</keyword>
<gene>
    <name evidence="2" type="ORF">Tci_610966</name>
</gene>
<dbReference type="SUPFAM" id="SSF56672">
    <property type="entry name" value="DNA/RNA polymerases"/>
    <property type="match status" value="1"/>
</dbReference>
<dbReference type="PANTHER" id="PTHR24559">
    <property type="entry name" value="TRANSPOSON TY3-I GAG-POL POLYPROTEIN"/>
    <property type="match status" value="1"/>
</dbReference>
<dbReference type="AlphaFoldDB" id="A0A699JI24"/>
<dbReference type="Gene3D" id="3.30.70.270">
    <property type="match status" value="1"/>
</dbReference>
<protein>
    <submittedName>
        <fullName evidence="2">Reverse transcriptase domain-containing protein</fullName>
    </submittedName>
</protein>
<dbReference type="InterPro" id="IPR053134">
    <property type="entry name" value="RNA-dir_DNA_polymerase"/>
</dbReference>
<keyword evidence="2" id="KW-0808">Transferase</keyword>
<feature type="domain" description="Reverse transcriptase" evidence="1">
    <location>
        <begin position="256"/>
        <end position="354"/>
    </location>
</feature>
<dbReference type="EMBL" id="BKCJ010415733">
    <property type="protein sequence ID" value="GFA38994.1"/>
    <property type="molecule type" value="Genomic_DNA"/>
</dbReference>
<organism evidence="2">
    <name type="scientific">Tanacetum cinerariifolium</name>
    <name type="common">Dalmatian daisy</name>
    <name type="synonym">Chrysanthemum cinerariifolium</name>
    <dbReference type="NCBI Taxonomy" id="118510"/>
    <lineage>
        <taxon>Eukaryota</taxon>
        <taxon>Viridiplantae</taxon>
        <taxon>Streptophyta</taxon>
        <taxon>Embryophyta</taxon>
        <taxon>Tracheophyta</taxon>
        <taxon>Spermatophyta</taxon>
        <taxon>Magnoliopsida</taxon>
        <taxon>eudicotyledons</taxon>
        <taxon>Gunneridae</taxon>
        <taxon>Pentapetalae</taxon>
        <taxon>asterids</taxon>
        <taxon>campanulids</taxon>
        <taxon>Asterales</taxon>
        <taxon>Asteraceae</taxon>
        <taxon>Asteroideae</taxon>
        <taxon>Anthemideae</taxon>
        <taxon>Anthemidinae</taxon>
        <taxon>Tanacetum</taxon>
    </lineage>
</organism>
<dbReference type="InterPro" id="IPR000477">
    <property type="entry name" value="RT_dom"/>
</dbReference>
<dbReference type="InterPro" id="IPR043502">
    <property type="entry name" value="DNA/RNA_pol_sf"/>
</dbReference>
<evidence type="ECO:0000259" key="1">
    <source>
        <dbReference type="Pfam" id="PF00078"/>
    </source>
</evidence>
<proteinExistence type="predicted"/>
<dbReference type="CDD" id="cd01647">
    <property type="entry name" value="RT_LTR"/>
    <property type="match status" value="1"/>
</dbReference>
<feature type="non-terminal residue" evidence="2">
    <location>
        <position position="1"/>
    </location>
</feature>
<dbReference type="GO" id="GO:0003964">
    <property type="term" value="F:RNA-directed DNA polymerase activity"/>
    <property type="evidence" value="ECO:0007669"/>
    <property type="project" value="UniProtKB-KW"/>
</dbReference>
<dbReference type="Pfam" id="PF00078">
    <property type="entry name" value="RVT_1"/>
    <property type="match status" value="1"/>
</dbReference>
<sequence>EEEGAEGPMIIEAEIRGHFIHQMYVDGGSGSEILCEHCFNRLCQEIKNQMVLATPLIGLSGEIIWPLGQLSLMVKIRDEEHSTSAWMNFVVVRSSSPYNGIIRRLRVKKIQAFSSTAYGMLKFHVGGVLTLRSSKIIPIECSTVSGPEGQPPTAHQDIEERIKVAINPYYPEQTIIIGFTLTKEGRNKLCNLLQRNLYVFAWKPADMTRVPRHVVEHWLNIREGCPLVRQKRRSQAADRNQAIQEEVEKLVDVGIMKESYHQIKMAKEDEAKTTFIISQGVFCYYKMPFGLRNARATYQRLVDKAFHKQIGRNVEVYVDVLVIKSRTENKIARDIEETFKTMREINMKLNPKKYFRGRRRYVPRLQGQYQRNKDTKKYIKKSDFYWTEESKAALKQMKELIAELPTLTTSKEKEELIIYLAATKEAILTDFIVERLEEDDPDTAMEVKEELLKPWILFTDGSSCVDGSRAGLILTNLEGQSSPML</sequence>
<dbReference type="PANTHER" id="PTHR24559:SF444">
    <property type="entry name" value="REVERSE TRANSCRIPTASE DOMAIN-CONTAINING PROTEIN"/>
    <property type="match status" value="1"/>
</dbReference>
<dbReference type="InterPro" id="IPR043128">
    <property type="entry name" value="Rev_trsase/Diguanyl_cyclase"/>
</dbReference>
<reference evidence="2" key="1">
    <citation type="journal article" date="2019" name="Sci. Rep.">
        <title>Draft genome of Tanacetum cinerariifolium, the natural source of mosquito coil.</title>
        <authorList>
            <person name="Yamashiro T."/>
            <person name="Shiraishi A."/>
            <person name="Satake H."/>
            <person name="Nakayama K."/>
        </authorList>
    </citation>
    <scope>NUCLEOTIDE SEQUENCE</scope>
</reference>
<name>A0A699JI24_TANCI</name>